<accession>A0A2P2M7X4</accession>
<evidence type="ECO:0000313" key="1">
    <source>
        <dbReference type="EMBL" id="MBX26344.1"/>
    </source>
</evidence>
<sequence length="37" mass="4415">MTSSVCSFSLLLFIIDLSYYSSFLGNRSFFFFWFPIM</sequence>
<protein>
    <submittedName>
        <fullName evidence="1">Uncharacterized protein</fullName>
    </submittedName>
</protein>
<proteinExistence type="predicted"/>
<reference evidence="1" key="1">
    <citation type="submission" date="2018-02" db="EMBL/GenBank/DDBJ databases">
        <title>Rhizophora mucronata_Transcriptome.</title>
        <authorList>
            <person name="Meera S.P."/>
            <person name="Sreeshan A."/>
            <person name="Augustine A."/>
        </authorList>
    </citation>
    <scope>NUCLEOTIDE SEQUENCE</scope>
    <source>
        <tissue evidence="1">Leaf</tissue>
    </source>
</reference>
<name>A0A2P2M7X4_RHIMU</name>
<dbReference type="EMBL" id="GGEC01045860">
    <property type="protein sequence ID" value="MBX26344.1"/>
    <property type="molecule type" value="Transcribed_RNA"/>
</dbReference>
<organism evidence="1">
    <name type="scientific">Rhizophora mucronata</name>
    <name type="common">Asiatic mangrove</name>
    <dbReference type="NCBI Taxonomy" id="61149"/>
    <lineage>
        <taxon>Eukaryota</taxon>
        <taxon>Viridiplantae</taxon>
        <taxon>Streptophyta</taxon>
        <taxon>Embryophyta</taxon>
        <taxon>Tracheophyta</taxon>
        <taxon>Spermatophyta</taxon>
        <taxon>Magnoliopsida</taxon>
        <taxon>eudicotyledons</taxon>
        <taxon>Gunneridae</taxon>
        <taxon>Pentapetalae</taxon>
        <taxon>rosids</taxon>
        <taxon>fabids</taxon>
        <taxon>Malpighiales</taxon>
        <taxon>Rhizophoraceae</taxon>
        <taxon>Rhizophora</taxon>
    </lineage>
</organism>
<dbReference type="AlphaFoldDB" id="A0A2P2M7X4"/>